<keyword evidence="1" id="KW-0805">Transcription regulation</keyword>
<dbReference type="PROSITE" id="PS50932">
    <property type="entry name" value="HTH_LACI_2"/>
    <property type="match status" value="1"/>
</dbReference>
<dbReference type="SUPFAM" id="SSF53822">
    <property type="entry name" value="Periplasmic binding protein-like I"/>
    <property type="match status" value="1"/>
</dbReference>
<dbReference type="Gene3D" id="1.10.260.40">
    <property type="entry name" value="lambda repressor-like DNA-binding domains"/>
    <property type="match status" value="1"/>
</dbReference>
<feature type="domain" description="HTH lacI-type" evidence="4">
    <location>
        <begin position="16"/>
        <end position="70"/>
    </location>
</feature>
<evidence type="ECO:0000313" key="5">
    <source>
        <dbReference type="EMBL" id="ALI55633.1"/>
    </source>
</evidence>
<dbReference type="GO" id="GO:0000976">
    <property type="term" value="F:transcription cis-regulatory region binding"/>
    <property type="evidence" value="ECO:0007669"/>
    <property type="project" value="TreeGrafter"/>
</dbReference>
<dbReference type="PATRIC" id="fig|1397108.4.peg.1723"/>
<keyword evidence="6" id="KW-1185">Reference proteome</keyword>
<evidence type="ECO:0000259" key="4">
    <source>
        <dbReference type="PROSITE" id="PS50932"/>
    </source>
</evidence>
<dbReference type="CDD" id="cd01392">
    <property type="entry name" value="HTH_LacI"/>
    <property type="match status" value="1"/>
</dbReference>
<dbReference type="SUPFAM" id="SSF47413">
    <property type="entry name" value="lambda repressor-like DNA-binding domains"/>
    <property type="match status" value="1"/>
</dbReference>
<evidence type="ECO:0000256" key="2">
    <source>
        <dbReference type="ARBA" id="ARBA00023125"/>
    </source>
</evidence>
<proteinExistence type="predicted"/>
<dbReference type="STRING" id="1397108.IMCC12053_1686"/>
<dbReference type="RefSeq" id="WP_143089978.1">
    <property type="nucleotide sequence ID" value="NZ_CP012023.1"/>
</dbReference>
<dbReference type="AlphaFoldDB" id="A0A0N9ZPV2"/>
<dbReference type="PANTHER" id="PTHR30146">
    <property type="entry name" value="LACI-RELATED TRANSCRIPTIONAL REPRESSOR"/>
    <property type="match status" value="1"/>
</dbReference>
<reference evidence="5 6" key="1">
    <citation type="submission" date="2015-05" db="EMBL/GenBank/DDBJ databases">
        <authorList>
            <person name="Wang D.B."/>
            <person name="Wang M."/>
        </authorList>
    </citation>
    <scope>NUCLEOTIDE SEQUENCE [LARGE SCALE GENOMIC DNA]</scope>
    <source>
        <strain evidence="5 6">IMCC 12053</strain>
    </source>
</reference>
<dbReference type="OrthoDB" id="7170131at2"/>
<dbReference type="SMART" id="SM00354">
    <property type="entry name" value="HTH_LACI"/>
    <property type="match status" value="1"/>
</dbReference>
<dbReference type="InterPro" id="IPR000843">
    <property type="entry name" value="HTH_LacI"/>
</dbReference>
<dbReference type="Pfam" id="PF00356">
    <property type="entry name" value="LacI"/>
    <property type="match status" value="1"/>
</dbReference>
<sequence>MKKPSDRTASDTVRRATLEDVARLAGVSKMTASRALRGAADVSKTSIEKVQVAAAHVGYVGNNLALSLSAQQTNLIGVVIPSLTNIVFAEVLSGVADAVEGTGRQSVFGVTDYDPDKEYQAIRNMLSWRPAGLIVTGLDQPDKTRRLLEAADIPIVQIMDLDGDPIDAVVGLSQTRAGADMALALITAGRRKIGYVGCSLNRDTRAYKRRAGFVEALDQNGLTLVGERCSDAPSTAQEGRALTADLLGQFPDLDCIYFSNDDMAMGGVFHCMSAGIQVPDSIMIAGFNGLDFVDSLPVKIATSRTQRREIGRRAVQIINDGVADGVQRSFDFPPMIDLG</sequence>
<accession>A0A0N9ZPV2</accession>
<protein>
    <submittedName>
        <fullName evidence="5">Transcriptional regulator, LacI family</fullName>
    </submittedName>
</protein>
<evidence type="ECO:0000256" key="3">
    <source>
        <dbReference type="ARBA" id="ARBA00023163"/>
    </source>
</evidence>
<dbReference type="GO" id="GO:0003700">
    <property type="term" value="F:DNA-binding transcription factor activity"/>
    <property type="evidence" value="ECO:0007669"/>
    <property type="project" value="TreeGrafter"/>
</dbReference>
<evidence type="ECO:0000256" key="1">
    <source>
        <dbReference type="ARBA" id="ARBA00023015"/>
    </source>
</evidence>
<dbReference type="PANTHER" id="PTHR30146:SF2">
    <property type="entry name" value="HTH-TYPE TRANSCRIPTIONAL REGULATOR GNTR"/>
    <property type="match status" value="1"/>
</dbReference>
<dbReference type="InterPro" id="IPR010982">
    <property type="entry name" value="Lambda_DNA-bd_dom_sf"/>
</dbReference>
<keyword evidence="2" id="KW-0238">DNA-binding</keyword>
<dbReference type="PROSITE" id="PS00356">
    <property type="entry name" value="HTH_LACI_1"/>
    <property type="match status" value="1"/>
</dbReference>
<organism evidence="5 6">
    <name type="scientific">Celeribacter marinus</name>
    <dbReference type="NCBI Taxonomy" id="1397108"/>
    <lineage>
        <taxon>Bacteria</taxon>
        <taxon>Pseudomonadati</taxon>
        <taxon>Pseudomonadota</taxon>
        <taxon>Alphaproteobacteria</taxon>
        <taxon>Rhodobacterales</taxon>
        <taxon>Roseobacteraceae</taxon>
        <taxon>Celeribacter</taxon>
    </lineage>
</organism>
<dbReference type="Pfam" id="PF00532">
    <property type="entry name" value="Peripla_BP_1"/>
    <property type="match status" value="1"/>
</dbReference>
<dbReference type="InterPro" id="IPR001761">
    <property type="entry name" value="Peripla_BP/Lac1_sug-bd_dom"/>
</dbReference>
<dbReference type="Proteomes" id="UP000064920">
    <property type="component" value="Chromosome"/>
</dbReference>
<name>A0A0N9ZPV2_9RHOB</name>
<dbReference type="KEGG" id="cmar:IMCC12053_1686"/>
<dbReference type="CDD" id="cd01575">
    <property type="entry name" value="PBP1_GntR"/>
    <property type="match status" value="1"/>
</dbReference>
<evidence type="ECO:0000313" key="6">
    <source>
        <dbReference type="Proteomes" id="UP000064920"/>
    </source>
</evidence>
<gene>
    <name evidence="5" type="ORF">IMCC12053_1686</name>
</gene>
<dbReference type="Gene3D" id="3.40.50.2300">
    <property type="match status" value="2"/>
</dbReference>
<keyword evidence="3" id="KW-0804">Transcription</keyword>
<dbReference type="EMBL" id="CP012023">
    <property type="protein sequence ID" value="ALI55633.1"/>
    <property type="molecule type" value="Genomic_DNA"/>
</dbReference>
<dbReference type="InterPro" id="IPR028082">
    <property type="entry name" value="Peripla_BP_I"/>
</dbReference>